<organism evidence="1 2">
    <name type="scientific">Janibacter terrae</name>
    <dbReference type="NCBI Taxonomy" id="103817"/>
    <lineage>
        <taxon>Bacteria</taxon>
        <taxon>Bacillati</taxon>
        <taxon>Actinomycetota</taxon>
        <taxon>Actinomycetes</taxon>
        <taxon>Micrococcales</taxon>
        <taxon>Intrasporangiaceae</taxon>
        <taxon>Janibacter</taxon>
    </lineage>
</organism>
<dbReference type="RefSeq" id="WP_338537427.1">
    <property type="nucleotide sequence ID" value="NZ_CP104874.1"/>
</dbReference>
<dbReference type="Gene3D" id="3.40.190.10">
    <property type="entry name" value="Periplasmic binding protein-like II"/>
    <property type="match status" value="2"/>
</dbReference>
<accession>A0ABZ2F929</accession>
<evidence type="ECO:0000313" key="1">
    <source>
        <dbReference type="EMBL" id="WWF03778.1"/>
    </source>
</evidence>
<dbReference type="SUPFAM" id="SSF53850">
    <property type="entry name" value="Periplasmic binding protein-like II"/>
    <property type="match status" value="1"/>
</dbReference>
<dbReference type="Proteomes" id="UP001381003">
    <property type="component" value="Chromosome"/>
</dbReference>
<sequence>MRRRDLLKLTAAGSLLTLAGCGTNKGAAYVGGQLSMAVVTTYGTGTATYADMAAVANAVTEVKGLRTRIMTSDTAIGRLAPVRKGQATFSRTGDEYIFAYRAEHEFAGRSWGPQPTRVVWAPTAPHGLLTTEKSGIRELADIRGKKVPLISANPSVNTKIGVALKAAGLTEDDVEMVPISYGEQAEGLKAGKIDFLFQQVYGSSLFELESAVKVRWIKFREDDDALMDAIHALSPSLMLGEFSGAPGQAKGAKDVGYVYAVPVVTYATTPKETVSDFVEAILDAYPKYKDATRTARDWSPESAVIVPQQVPFHDGLVAVLEERGLWTAAAQKKQEKLLALEPKLAEGWATVTAEHTDDKELAAAWSRWKDDHDV</sequence>
<dbReference type="Pfam" id="PF16868">
    <property type="entry name" value="NMT1_3"/>
    <property type="match status" value="1"/>
</dbReference>
<reference evidence="1 2" key="1">
    <citation type="submission" date="2022-09" db="EMBL/GenBank/DDBJ databases">
        <title>Complete genome sequence of Janibacter terrae strain COS04-44, PCL-degrading bacteria isolated from oil spilled coast.</title>
        <authorList>
            <person name="Park H."/>
            <person name="Kim J.Y."/>
            <person name="An S.H."/>
            <person name="Lee C.M."/>
            <person name="Weon H.-Y."/>
        </authorList>
    </citation>
    <scope>NUCLEOTIDE SEQUENCE [LARGE SCALE GENOMIC DNA]</scope>
    <source>
        <strain evidence="1 2">COS04-44</strain>
    </source>
</reference>
<dbReference type="PROSITE" id="PS51257">
    <property type="entry name" value="PROKAR_LIPOPROTEIN"/>
    <property type="match status" value="1"/>
</dbReference>
<protein>
    <submittedName>
        <fullName evidence="1">TAXI family TRAP transporter solute-binding subunit</fullName>
    </submittedName>
</protein>
<dbReference type="NCBIfam" id="TIGR02122">
    <property type="entry name" value="TRAP_TAXI"/>
    <property type="match status" value="1"/>
</dbReference>
<name>A0ABZ2F929_9MICO</name>
<keyword evidence="2" id="KW-1185">Reference proteome</keyword>
<evidence type="ECO:0000313" key="2">
    <source>
        <dbReference type="Proteomes" id="UP001381003"/>
    </source>
</evidence>
<dbReference type="PANTHER" id="PTHR42941:SF1">
    <property type="entry name" value="SLL1037 PROTEIN"/>
    <property type="match status" value="1"/>
</dbReference>
<gene>
    <name evidence="1" type="ORF">N5P18_08635</name>
</gene>
<dbReference type="EMBL" id="CP104874">
    <property type="protein sequence ID" value="WWF03778.1"/>
    <property type="molecule type" value="Genomic_DNA"/>
</dbReference>
<dbReference type="PANTHER" id="PTHR42941">
    <property type="entry name" value="SLL1037 PROTEIN"/>
    <property type="match status" value="1"/>
</dbReference>
<proteinExistence type="predicted"/>
<dbReference type="InterPro" id="IPR011852">
    <property type="entry name" value="TRAP_TAXI"/>
</dbReference>